<sequence>MKEFLYEKNYRTQIKRSTNDITRHVFGVYGDVFAVKNWRFAAGFTGDYTMQDSARLFLNGIDFRTQYKTDVWGVALHNNVTIGTVAKDKEQAPYLAAKTKMGFLYKFNDTISASIEGTNTYASIENEKHESILMDTIVVYPRVVLNFGPNIELGVGVKGTYDIVLQGSEGTLNNRYITEVPFSLRVFFN</sequence>
<accession>A0A9E2L492</accession>
<gene>
    <name evidence="1" type="ORF">IAA16_08035</name>
</gene>
<name>A0A9E2L492_9SPIR</name>
<evidence type="ECO:0000313" key="2">
    <source>
        <dbReference type="Proteomes" id="UP000823914"/>
    </source>
</evidence>
<evidence type="ECO:0000313" key="1">
    <source>
        <dbReference type="EMBL" id="MBU3850498.1"/>
    </source>
</evidence>
<dbReference type="EMBL" id="JAHLFV010000188">
    <property type="protein sequence ID" value="MBU3850498.1"/>
    <property type="molecule type" value="Genomic_DNA"/>
</dbReference>
<reference evidence="1" key="2">
    <citation type="submission" date="2021-04" db="EMBL/GenBank/DDBJ databases">
        <authorList>
            <person name="Gilroy R."/>
        </authorList>
    </citation>
    <scope>NUCLEOTIDE SEQUENCE</scope>
    <source>
        <strain evidence="1">Gambia15-2214</strain>
    </source>
</reference>
<comment type="caution">
    <text evidence="1">The sequence shown here is derived from an EMBL/GenBank/DDBJ whole genome shotgun (WGS) entry which is preliminary data.</text>
</comment>
<protein>
    <submittedName>
        <fullName evidence="1">Uncharacterized protein</fullName>
    </submittedName>
</protein>
<proteinExistence type="predicted"/>
<dbReference type="AlphaFoldDB" id="A0A9E2L492"/>
<dbReference type="Proteomes" id="UP000823914">
    <property type="component" value="Unassembled WGS sequence"/>
</dbReference>
<organism evidence="1 2">
    <name type="scientific">Candidatus Treponema excrementipullorum</name>
    <dbReference type="NCBI Taxonomy" id="2838768"/>
    <lineage>
        <taxon>Bacteria</taxon>
        <taxon>Pseudomonadati</taxon>
        <taxon>Spirochaetota</taxon>
        <taxon>Spirochaetia</taxon>
        <taxon>Spirochaetales</taxon>
        <taxon>Treponemataceae</taxon>
        <taxon>Treponema</taxon>
    </lineage>
</organism>
<reference evidence="1" key="1">
    <citation type="journal article" date="2021" name="PeerJ">
        <title>Extensive microbial diversity within the chicken gut microbiome revealed by metagenomics and culture.</title>
        <authorList>
            <person name="Gilroy R."/>
            <person name="Ravi A."/>
            <person name="Getino M."/>
            <person name="Pursley I."/>
            <person name="Horton D.L."/>
            <person name="Alikhan N.F."/>
            <person name="Baker D."/>
            <person name="Gharbi K."/>
            <person name="Hall N."/>
            <person name="Watson M."/>
            <person name="Adriaenssens E.M."/>
            <person name="Foster-Nyarko E."/>
            <person name="Jarju S."/>
            <person name="Secka A."/>
            <person name="Antonio M."/>
            <person name="Oren A."/>
            <person name="Chaudhuri R.R."/>
            <person name="La Ragione R."/>
            <person name="Hildebrand F."/>
            <person name="Pallen M.J."/>
        </authorList>
    </citation>
    <scope>NUCLEOTIDE SEQUENCE</scope>
    <source>
        <strain evidence="1">Gambia15-2214</strain>
    </source>
</reference>